<evidence type="ECO:0000313" key="3">
    <source>
        <dbReference type="Proteomes" id="UP000017831"/>
    </source>
</evidence>
<dbReference type="OrthoDB" id="1097929at2"/>
<gene>
    <name evidence="2" type="ORF">HMPREF1534_01479</name>
</gene>
<dbReference type="HOGENOM" id="CLU_128087_0_0_10"/>
<sequence length="142" mass="16742">MKYGVSKNTLLITAGIIWLTAGINILRIGVECWINDSHYWLFKACEATLVFLLFFGFIFRKLYRKHTHRISQKKKKNCPFSFFDVQGWIVMAFMITIGILSRLFHLLPESFIAVFYTGLSLALIGTGIRFIIYWWKNKHWLQ</sequence>
<keyword evidence="3" id="KW-1185">Reference proteome</keyword>
<protein>
    <recommendedName>
        <fullName evidence="4">Transmembrane protein</fullName>
    </recommendedName>
</protein>
<accession>U6RFW7</accession>
<feature type="transmembrane region" description="Helical" evidence="1">
    <location>
        <begin position="110"/>
        <end position="135"/>
    </location>
</feature>
<feature type="transmembrane region" description="Helical" evidence="1">
    <location>
        <begin position="40"/>
        <end position="59"/>
    </location>
</feature>
<keyword evidence="1" id="KW-1133">Transmembrane helix</keyword>
<dbReference type="PATRIC" id="fig|1121098.3.peg.1495"/>
<dbReference type="eggNOG" id="ENOG5032Y15">
    <property type="taxonomic scope" value="Bacteria"/>
</dbReference>
<dbReference type="RefSeq" id="WP_005939095.1">
    <property type="nucleotide sequence ID" value="NZ_KB890375.1"/>
</dbReference>
<name>U6RFW7_9BACT</name>
<dbReference type="STRING" id="1121098.HMPREF1534_01479"/>
<proteinExistence type="predicted"/>
<dbReference type="Proteomes" id="UP000017831">
    <property type="component" value="Unassembled WGS sequence"/>
</dbReference>
<dbReference type="AlphaFoldDB" id="U6RFW7"/>
<dbReference type="EMBL" id="AQHY01000019">
    <property type="protein sequence ID" value="EOA55494.1"/>
    <property type="molecule type" value="Genomic_DNA"/>
</dbReference>
<keyword evidence="1" id="KW-0812">Transmembrane</keyword>
<dbReference type="GeneID" id="60062533"/>
<feature type="transmembrane region" description="Helical" evidence="1">
    <location>
        <begin position="9"/>
        <end position="28"/>
    </location>
</feature>
<organism evidence="2 3">
    <name type="scientific">Phocaeicola massiliensis B84634 = Timone 84634 = DSM 17679 = JCM 13223</name>
    <dbReference type="NCBI Taxonomy" id="1121098"/>
    <lineage>
        <taxon>Bacteria</taxon>
        <taxon>Pseudomonadati</taxon>
        <taxon>Bacteroidota</taxon>
        <taxon>Bacteroidia</taxon>
        <taxon>Bacteroidales</taxon>
        <taxon>Bacteroidaceae</taxon>
        <taxon>Phocaeicola</taxon>
    </lineage>
</organism>
<keyword evidence="1" id="KW-0472">Membrane</keyword>
<feature type="transmembrane region" description="Helical" evidence="1">
    <location>
        <begin position="80"/>
        <end position="104"/>
    </location>
</feature>
<evidence type="ECO:0000256" key="1">
    <source>
        <dbReference type="SAM" id="Phobius"/>
    </source>
</evidence>
<reference evidence="2 3" key="1">
    <citation type="submission" date="2013-04" db="EMBL/GenBank/DDBJ databases">
        <title>The Genome Sequence of Bacteroides massiliensis DSM 17679.</title>
        <authorList>
            <consortium name="The Broad Institute Genomics Platform"/>
            <person name="Earl A."/>
            <person name="Ward D."/>
            <person name="Feldgarden M."/>
            <person name="Gevers D."/>
            <person name="Martens E."/>
            <person name="Fenner L."/>
            <person name="Roux V."/>
            <person name="Mallet M.N."/>
            <person name="Raoult D."/>
            <person name="Walker B."/>
            <person name="Young S."/>
            <person name="Zeng Q."/>
            <person name="Gargeya S."/>
            <person name="Fitzgerald M."/>
            <person name="Haas B."/>
            <person name="Abouelleil A."/>
            <person name="Allen A.W."/>
            <person name="Alvarado L."/>
            <person name="Arachchi H.M."/>
            <person name="Berlin A.M."/>
            <person name="Chapman S.B."/>
            <person name="Gainer-Dewar J."/>
            <person name="Goldberg J."/>
            <person name="Griggs A."/>
            <person name="Gujja S."/>
            <person name="Hansen M."/>
            <person name="Howarth C."/>
            <person name="Imamovic A."/>
            <person name="Ireland A."/>
            <person name="Larimer J."/>
            <person name="McCowan C."/>
            <person name="Murphy C."/>
            <person name="Pearson M."/>
            <person name="Poon T.W."/>
            <person name="Priest M."/>
            <person name="Roberts A."/>
            <person name="Saif S."/>
            <person name="Shea T."/>
            <person name="Sisk P."/>
            <person name="Sykes S."/>
            <person name="Wortman J."/>
            <person name="Nusbaum C."/>
            <person name="Birren B."/>
        </authorList>
    </citation>
    <scope>NUCLEOTIDE SEQUENCE [LARGE SCALE GENOMIC DNA]</scope>
    <source>
        <strain evidence="3">B84634 / Timone 84634 / DSM 17679 / JCM 13223</strain>
    </source>
</reference>
<evidence type="ECO:0000313" key="2">
    <source>
        <dbReference type="EMBL" id="EOA55494.1"/>
    </source>
</evidence>
<comment type="caution">
    <text evidence="2">The sequence shown here is derived from an EMBL/GenBank/DDBJ whole genome shotgun (WGS) entry which is preliminary data.</text>
</comment>
<evidence type="ECO:0008006" key="4">
    <source>
        <dbReference type="Google" id="ProtNLM"/>
    </source>
</evidence>